<organism evidence="2 3">
    <name type="scientific">Rhodococcus rhodnii</name>
    <dbReference type="NCBI Taxonomy" id="38312"/>
    <lineage>
        <taxon>Bacteria</taxon>
        <taxon>Bacillati</taxon>
        <taxon>Actinomycetota</taxon>
        <taxon>Actinomycetes</taxon>
        <taxon>Mycobacteriales</taxon>
        <taxon>Nocardiaceae</taxon>
        <taxon>Rhodococcus</taxon>
    </lineage>
</organism>
<gene>
    <name evidence="2" type="ORF">DW322_16820</name>
</gene>
<feature type="region of interest" description="Disordered" evidence="1">
    <location>
        <begin position="33"/>
        <end position="59"/>
    </location>
</feature>
<dbReference type="AlphaFoldDB" id="A0A6P2CI53"/>
<evidence type="ECO:0000313" key="3">
    <source>
        <dbReference type="Proteomes" id="UP000471120"/>
    </source>
</evidence>
<proteinExistence type="predicted"/>
<name>A0A6P2CI53_9NOCA</name>
<accession>A0A6P2CI53</accession>
<sequence length="59" mass="5901">MPSCIPGIAVTPLSYHAVGASCARHGEKAHRLVSADSSGSDAVTADKHCDSSPVGPARA</sequence>
<dbReference type="EMBL" id="QRCM01000001">
    <property type="protein sequence ID" value="TXG91560.1"/>
    <property type="molecule type" value="Genomic_DNA"/>
</dbReference>
<comment type="caution">
    <text evidence="2">The sequence shown here is derived from an EMBL/GenBank/DDBJ whole genome shotgun (WGS) entry which is preliminary data.</text>
</comment>
<reference evidence="2 3" key="1">
    <citation type="submission" date="2018-07" db="EMBL/GenBank/DDBJ databases">
        <title>Genome sequence of Rhodococcus rhodnii ATCC 35071 from Rhodnius prolixus.</title>
        <authorList>
            <person name="Patel V."/>
            <person name="Vogel K.J."/>
        </authorList>
    </citation>
    <scope>NUCLEOTIDE SEQUENCE [LARGE SCALE GENOMIC DNA]</scope>
    <source>
        <strain evidence="2 3">ATCC 35071</strain>
    </source>
</reference>
<evidence type="ECO:0000313" key="2">
    <source>
        <dbReference type="EMBL" id="TXG91560.1"/>
    </source>
</evidence>
<protein>
    <submittedName>
        <fullName evidence="2">Uncharacterized protein</fullName>
    </submittedName>
</protein>
<dbReference type="Proteomes" id="UP000471120">
    <property type="component" value="Unassembled WGS sequence"/>
</dbReference>
<evidence type="ECO:0000256" key="1">
    <source>
        <dbReference type="SAM" id="MobiDB-lite"/>
    </source>
</evidence>